<keyword evidence="10" id="KW-1185">Reference proteome</keyword>
<dbReference type="PANTHER" id="PTHR23511:SF3">
    <property type="entry name" value="MAJOR FACILITATOR SUPERFAMILY (MFS) PROFILE DOMAIN-CONTAINING PROTEIN"/>
    <property type="match status" value="1"/>
</dbReference>
<keyword evidence="5 7" id="KW-0472">Membrane</keyword>
<feature type="transmembrane region" description="Helical" evidence="7">
    <location>
        <begin position="176"/>
        <end position="198"/>
    </location>
</feature>
<feature type="transmembrane region" description="Helical" evidence="7">
    <location>
        <begin position="119"/>
        <end position="139"/>
    </location>
</feature>
<evidence type="ECO:0000256" key="6">
    <source>
        <dbReference type="SAM" id="MobiDB-lite"/>
    </source>
</evidence>
<dbReference type="InterPro" id="IPR005828">
    <property type="entry name" value="MFS_sugar_transport-like"/>
</dbReference>
<dbReference type="Proteomes" id="UP000279259">
    <property type="component" value="Unassembled WGS sequence"/>
</dbReference>
<gene>
    <name evidence="9" type="ORF">EHS25_002796</name>
</gene>
<feature type="transmembrane region" description="Helical" evidence="7">
    <location>
        <begin position="205"/>
        <end position="228"/>
    </location>
</feature>
<evidence type="ECO:0000256" key="1">
    <source>
        <dbReference type="ARBA" id="ARBA00004141"/>
    </source>
</evidence>
<dbReference type="GO" id="GO:0016020">
    <property type="term" value="C:membrane"/>
    <property type="evidence" value="ECO:0007669"/>
    <property type="project" value="UniProtKB-SubCell"/>
</dbReference>
<dbReference type="Gene3D" id="1.20.1250.20">
    <property type="entry name" value="MFS general substrate transporter like domains"/>
    <property type="match status" value="1"/>
</dbReference>
<dbReference type="EMBL" id="RSCD01000015">
    <property type="protein sequence ID" value="RSH89130.1"/>
    <property type="molecule type" value="Genomic_DNA"/>
</dbReference>
<evidence type="ECO:0000256" key="5">
    <source>
        <dbReference type="ARBA" id="ARBA00023136"/>
    </source>
</evidence>
<dbReference type="SUPFAM" id="SSF103473">
    <property type="entry name" value="MFS general substrate transporter"/>
    <property type="match status" value="1"/>
</dbReference>
<feature type="region of interest" description="Disordered" evidence="6">
    <location>
        <begin position="1"/>
        <end position="31"/>
    </location>
</feature>
<evidence type="ECO:0000256" key="2">
    <source>
        <dbReference type="ARBA" id="ARBA00022448"/>
    </source>
</evidence>
<keyword evidence="3 7" id="KW-0812">Transmembrane</keyword>
<comment type="caution">
    <text evidence="9">The sequence shown here is derived from an EMBL/GenBank/DDBJ whole genome shotgun (WGS) entry which is preliminary data.</text>
</comment>
<dbReference type="InterPro" id="IPR036259">
    <property type="entry name" value="MFS_trans_sf"/>
</dbReference>
<organism evidence="9 10">
    <name type="scientific">Saitozyma podzolica</name>
    <dbReference type="NCBI Taxonomy" id="1890683"/>
    <lineage>
        <taxon>Eukaryota</taxon>
        <taxon>Fungi</taxon>
        <taxon>Dikarya</taxon>
        <taxon>Basidiomycota</taxon>
        <taxon>Agaricomycotina</taxon>
        <taxon>Tremellomycetes</taxon>
        <taxon>Tremellales</taxon>
        <taxon>Trimorphomycetaceae</taxon>
        <taxon>Saitozyma</taxon>
    </lineage>
</organism>
<feature type="compositionally biased region" description="Basic and acidic residues" evidence="6">
    <location>
        <begin position="1"/>
        <end position="11"/>
    </location>
</feature>
<protein>
    <recommendedName>
        <fullName evidence="8">Major facilitator superfamily (MFS) profile domain-containing protein</fullName>
    </recommendedName>
</protein>
<feature type="domain" description="Major facilitator superfamily (MFS) profile" evidence="8">
    <location>
        <begin position="81"/>
        <end position="556"/>
    </location>
</feature>
<dbReference type="InterPro" id="IPR020846">
    <property type="entry name" value="MFS_dom"/>
</dbReference>
<evidence type="ECO:0000256" key="7">
    <source>
        <dbReference type="SAM" id="Phobius"/>
    </source>
</evidence>
<evidence type="ECO:0000256" key="3">
    <source>
        <dbReference type="ARBA" id="ARBA00022692"/>
    </source>
</evidence>
<feature type="transmembrane region" description="Helical" evidence="7">
    <location>
        <begin position="474"/>
        <end position="491"/>
    </location>
</feature>
<evidence type="ECO:0000313" key="10">
    <source>
        <dbReference type="Proteomes" id="UP000279259"/>
    </source>
</evidence>
<keyword evidence="4 7" id="KW-1133">Transmembrane helix</keyword>
<name>A0A427YDD1_9TREE</name>
<feature type="transmembrane region" description="Helical" evidence="7">
    <location>
        <begin position="146"/>
        <end position="164"/>
    </location>
</feature>
<feature type="transmembrane region" description="Helical" evidence="7">
    <location>
        <begin position="418"/>
        <end position="437"/>
    </location>
</feature>
<feature type="transmembrane region" description="Helical" evidence="7">
    <location>
        <begin position="260"/>
        <end position="283"/>
    </location>
</feature>
<comment type="subcellular location">
    <subcellularLocation>
        <location evidence="1">Membrane</location>
        <topology evidence="1">Multi-pass membrane protein</topology>
    </subcellularLocation>
</comment>
<dbReference type="PANTHER" id="PTHR23511">
    <property type="entry name" value="SYNAPTIC VESICLE GLYCOPROTEIN 2"/>
    <property type="match status" value="1"/>
</dbReference>
<proteinExistence type="predicted"/>
<reference evidence="9 10" key="1">
    <citation type="submission" date="2018-11" db="EMBL/GenBank/DDBJ databases">
        <title>Genome sequence of Saitozyma podzolica DSM 27192.</title>
        <authorList>
            <person name="Aliyu H."/>
            <person name="Gorte O."/>
            <person name="Ochsenreither K."/>
        </authorList>
    </citation>
    <scope>NUCLEOTIDE SEQUENCE [LARGE SCALE GENOMIC DNA]</scope>
    <source>
        <strain evidence="9 10">DSM 27192</strain>
    </source>
</reference>
<accession>A0A427YDD1</accession>
<dbReference type="AlphaFoldDB" id="A0A427YDD1"/>
<dbReference type="PROSITE" id="PS50850">
    <property type="entry name" value="MFS"/>
    <property type="match status" value="1"/>
</dbReference>
<feature type="transmembrane region" description="Helical" evidence="7">
    <location>
        <begin position="370"/>
        <end position="398"/>
    </location>
</feature>
<evidence type="ECO:0000256" key="4">
    <source>
        <dbReference type="ARBA" id="ARBA00022989"/>
    </source>
</evidence>
<keyword evidence="2" id="KW-0813">Transport</keyword>
<dbReference type="GO" id="GO:0022857">
    <property type="term" value="F:transmembrane transporter activity"/>
    <property type="evidence" value="ECO:0007669"/>
    <property type="project" value="InterPro"/>
</dbReference>
<evidence type="ECO:0000313" key="9">
    <source>
        <dbReference type="EMBL" id="RSH89130.1"/>
    </source>
</evidence>
<evidence type="ECO:0000259" key="8">
    <source>
        <dbReference type="PROSITE" id="PS50850"/>
    </source>
</evidence>
<sequence>MSYEPKADALRDPSATRQDEEMTTGNGSTPYDVDFVHTEVLTVGSMLRGTAANAPNAFEKKAALINAELDNFGFGRYQICIWFLTGFGYFLDLAWAQGVGLIASAIYQEMNVPAGRTGLIFTMANAGLAIGGLGFGLLVDVIGRKWAFNLTCLITSMFGMLLAAPKYNYEAVCGIYFLSSIGLGGNIPIDATIALEFLPQNRRYLVSLLSMWQPIGVVVASGIAYGTAAKYRCDVELPACNAVASGAACCSVSSNMGWRYLVIVLGCMTLAIFFLRYFVFTFYESPKFLLSKGKEQEAIDVLHKIAKFNRAPPPVLTIEHFAEIDQAQSQSTTATPTGQLSTAQTTKKVARDVVRSLSHLKALFTNKLQAVIFVLLAIAYIGDYWSFNLAGSFLPIVLLRNNVSSGQGTVTDTYRQYVYIYLPGILGAVLALLSVQLPLVGRKWSLVFSAAMQGLSMAMYTQVKTTAGYVGLNALQYIMQTYFNAVLYASAPELFDTAYRGSASGMLSCLGRLAGIVAPFAGQHYLASSSSGILWLGAGGIWLSALVMVFLPVEMRDRQMF</sequence>
<dbReference type="Pfam" id="PF00083">
    <property type="entry name" value="Sugar_tr"/>
    <property type="match status" value="1"/>
</dbReference>
<feature type="transmembrane region" description="Helical" evidence="7">
    <location>
        <begin position="533"/>
        <end position="553"/>
    </location>
</feature>
<feature type="transmembrane region" description="Helical" evidence="7">
    <location>
        <begin position="79"/>
        <end position="107"/>
    </location>
</feature>
<dbReference type="OrthoDB" id="3936150at2759"/>